<evidence type="ECO:0000313" key="1">
    <source>
        <dbReference type="EMBL" id="MCL1044726.1"/>
    </source>
</evidence>
<evidence type="ECO:0000313" key="2">
    <source>
        <dbReference type="Proteomes" id="UP001202134"/>
    </source>
</evidence>
<dbReference type="InterPro" id="IPR042252">
    <property type="entry name" value="MtfA_N"/>
</dbReference>
<sequence>MFALLALIIVSIIAIGLIVSKPMRTQRHREKITLQPFPKAWRNILKRRFPYFKAMPTDLQLQLKKHIQVFIAEKEFVGCDGFEITDEVKVTIAAQACLLLLNRKTNFYPKLKQILVYPYAFIVEKRGTDFAGVESNQRNVLLGESWGNGKIILSWKSTLDGAADPFDGQNVVIHEFAHQLDQENGQANGAPPLRDITNYSTWSKVLGQEFENLQHCAKQQVPSLFNYYGATNPAEFFAVISETFFEKPHEFYQRHNLLYKELSQFYQLDPINWH</sequence>
<dbReference type="InterPro" id="IPR024079">
    <property type="entry name" value="MetalloPept_cat_dom_sf"/>
</dbReference>
<comment type="caution">
    <text evidence="1">The sequence shown here is derived from an EMBL/GenBank/DDBJ whole genome shotgun (WGS) entry which is preliminary data.</text>
</comment>
<dbReference type="Proteomes" id="UP001202134">
    <property type="component" value="Unassembled WGS sequence"/>
</dbReference>
<protein>
    <submittedName>
        <fullName evidence="1">Zinc-dependent peptidase</fullName>
    </submittedName>
</protein>
<dbReference type="PANTHER" id="PTHR30164:SF2">
    <property type="entry name" value="PROTEIN MTFA"/>
    <property type="match status" value="1"/>
</dbReference>
<proteinExistence type="predicted"/>
<dbReference type="SUPFAM" id="SSF55486">
    <property type="entry name" value="Metalloproteases ('zincins'), catalytic domain"/>
    <property type="match status" value="1"/>
</dbReference>
<dbReference type="CDD" id="cd20169">
    <property type="entry name" value="Peptidase_M90_mtfA"/>
    <property type="match status" value="1"/>
</dbReference>
<keyword evidence="2" id="KW-1185">Reference proteome</keyword>
<name>A0ABT0KMG3_9GAMM</name>
<dbReference type="PANTHER" id="PTHR30164">
    <property type="entry name" value="MTFA PEPTIDASE"/>
    <property type="match status" value="1"/>
</dbReference>
<accession>A0ABT0KMG3</accession>
<dbReference type="Pfam" id="PF06167">
    <property type="entry name" value="Peptidase_M90"/>
    <property type="match status" value="1"/>
</dbReference>
<organism evidence="1 2">
    <name type="scientific">Shewanella electrodiphila</name>
    <dbReference type="NCBI Taxonomy" id="934143"/>
    <lineage>
        <taxon>Bacteria</taxon>
        <taxon>Pseudomonadati</taxon>
        <taxon>Pseudomonadota</taxon>
        <taxon>Gammaproteobacteria</taxon>
        <taxon>Alteromonadales</taxon>
        <taxon>Shewanellaceae</taxon>
        <taxon>Shewanella</taxon>
    </lineage>
</organism>
<reference evidence="1 2" key="1">
    <citation type="submission" date="2022-01" db="EMBL/GenBank/DDBJ databases">
        <title>Whole genome-based taxonomy of the Shewanellaceae.</title>
        <authorList>
            <person name="Martin-Rodriguez A.J."/>
        </authorList>
    </citation>
    <scope>NUCLEOTIDE SEQUENCE [LARGE SCALE GENOMIC DNA]</scope>
    <source>
        <strain evidence="1 2">DSM 24955</strain>
    </source>
</reference>
<gene>
    <name evidence="1" type="ORF">L2737_05210</name>
</gene>
<dbReference type="EMBL" id="JAKIKU010000002">
    <property type="protein sequence ID" value="MCL1044726.1"/>
    <property type="molecule type" value="Genomic_DNA"/>
</dbReference>
<dbReference type="RefSeq" id="WP_248954999.1">
    <property type="nucleotide sequence ID" value="NZ_JAKIKU010000002.1"/>
</dbReference>
<dbReference type="Gene3D" id="3.40.390.10">
    <property type="entry name" value="Collagenase (Catalytic Domain)"/>
    <property type="match status" value="1"/>
</dbReference>
<dbReference type="Gene3D" id="1.10.472.150">
    <property type="entry name" value="Glucose-regulated metallo-peptidase M90, N-terminal domain"/>
    <property type="match status" value="1"/>
</dbReference>
<dbReference type="InterPro" id="IPR010384">
    <property type="entry name" value="MtfA_fam"/>
</dbReference>